<evidence type="ECO:0000313" key="3">
    <source>
        <dbReference type="Proteomes" id="UP000240883"/>
    </source>
</evidence>
<dbReference type="PANTHER" id="PTHR47843">
    <property type="entry name" value="BTB DOMAIN-CONTAINING PROTEIN-RELATED"/>
    <property type="match status" value="1"/>
</dbReference>
<gene>
    <name evidence="2" type="ORF">BS50DRAFT_636270</name>
</gene>
<evidence type="ECO:0000313" key="2">
    <source>
        <dbReference type="EMBL" id="PSN65505.1"/>
    </source>
</evidence>
<feature type="domain" description="BTB" evidence="1">
    <location>
        <begin position="26"/>
        <end position="94"/>
    </location>
</feature>
<dbReference type="InterPro" id="IPR000210">
    <property type="entry name" value="BTB/POZ_dom"/>
</dbReference>
<reference evidence="2 3" key="1">
    <citation type="journal article" date="2018" name="Front. Microbiol.">
        <title>Genome-Wide Analysis of Corynespora cassiicola Leaf Fall Disease Putative Effectors.</title>
        <authorList>
            <person name="Lopez D."/>
            <person name="Ribeiro S."/>
            <person name="Label P."/>
            <person name="Fumanal B."/>
            <person name="Venisse J.S."/>
            <person name="Kohler A."/>
            <person name="de Oliveira R.R."/>
            <person name="Labutti K."/>
            <person name="Lipzen A."/>
            <person name="Lail K."/>
            <person name="Bauer D."/>
            <person name="Ohm R.A."/>
            <person name="Barry K.W."/>
            <person name="Spatafora J."/>
            <person name="Grigoriev I.V."/>
            <person name="Martin F.M."/>
            <person name="Pujade-Renaud V."/>
        </authorList>
    </citation>
    <scope>NUCLEOTIDE SEQUENCE [LARGE SCALE GENOMIC DNA]</scope>
    <source>
        <strain evidence="2 3">Philippines</strain>
    </source>
</reference>
<proteinExistence type="predicted"/>
<accession>A0A2T2NJ86</accession>
<organism evidence="2 3">
    <name type="scientific">Corynespora cassiicola Philippines</name>
    <dbReference type="NCBI Taxonomy" id="1448308"/>
    <lineage>
        <taxon>Eukaryota</taxon>
        <taxon>Fungi</taxon>
        <taxon>Dikarya</taxon>
        <taxon>Ascomycota</taxon>
        <taxon>Pezizomycotina</taxon>
        <taxon>Dothideomycetes</taxon>
        <taxon>Pleosporomycetidae</taxon>
        <taxon>Pleosporales</taxon>
        <taxon>Corynesporascaceae</taxon>
        <taxon>Corynespora</taxon>
    </lineage>
</organism>
<dbReference type="PROSITE" id="PS50097">
    <property type="entry name" value="BTB"/>
    <property type="match status" value="1"/>
</dbReference>
<keyword evidence="3" id="KW-1185">Reference proteome</keyword>
<dbReference type="AlphaFoldDB" id="A0A2T2NJ86"/>
<protein>
    <recommendedName>
        <fullName evidence="1">BTB domain-containing protein</fullName>
    </recommendedName>
</protein>
<dbReference type="PANTHER" id="PTHR47843:SF2">
    <property type="entry name" value="BTB DOMAIN-CONTAINING PROTEIN"/>
    <property type="match status" value="1"/>
</dbReference>
<dbReference type="Proteomes" id="UP000240883">
    <property type="component" value="Unassembled WGS sequence"/>
</dbReference>
<dbReference type="InterPro" id="IPR011333">
    <property type="entry name" value="SKP1/BTB/POZ_sf"/>
</dbReference>
<dbReference type="Gene3D" id="3.30.710.10">
    <property type="entry name" value="Potassium Channel Kv1.1, Chain A"/>
    <property type="match status" value="1"/>
</dbReference>
<dbReference type="EMBL" id="KZ678137">
    <property type="protein sequence ID" value="PSN65505.1"/>
    <property type="molecule type" value="Genomic_DNA"/>
</dbReference>
<dbReference type="CDD" id="cd18186">
    <property type="entry name" value="BTB_POZ_ZBTB_KLHL-like"/>
    <property type="match status" value="1"/>
</dbReference>
<sequence>MNNNNPPTLLESAQAKTGSMFMTELIEVFVGSGASQRLFKVHKGLITTRSKFFANALKAGRFKESEQNRVAFLSDAEDPDIFELYLCCLYDPDLLNLYDYWTPSAGFTSDGIAFERDRFQSDVANSEYESYEEDLRRIIDLYVLINRLQDEKMKLSTAKHFHRWMLSGLDFTGLGPTQARRLPPVECINALYDGTLSPDPARRSIVQVFSQYASVDNGKEILMCPELHKDFLQELLLSIMDYRDPHRGFRPV</sequence>
<dbReference type="OrthoDB" id="1022638at2759"/>
<evidence type="ECO:0000259" key="1">
    <source>
        <dbReference type="PROSITE" id="PS50097"/>
    </source>
</evidence>
<name>A0A2T2NJ86_CORCC</name>